<dbReference type="OrthoDB" id="4568421at2"/>
<dbReference type="Pfam" id="PF13520">
    <property type="entry name" value="AA_permease_2"/>
    <property type="match status" value="1"/>
</dbReference>
<feature type="transmembrane region" description="Helical" evidence="7">
    <location>
        <begin position="133"/>
        <end position="153"/>
    </location>
</feature>
<dbReference type="PANTHER" id="PTHR42770">
    <property type="entry name" value="AMINO ACID TRANSPORTER-RELATED"/>
    <property type="match status" value="1"/>
</dbReference>
<reference evidence="8 9" key="1">
    <citation type="submission" date="2016-12" db="EMBL/GenBank/DDBJ databases">
        <authorList>
            <person name="Song W.-J."/>
            <person name="Kurnit D.M."/>
        </authorList>
    </citation>
    <scope>NUCLEOTIDE SEQUENCE [LARGE SCALE GENOMIC DNA]</scope>
    <source>
        <strain evidence="8 9">DSM 43162</strain>
    </source>
</reference>
<keyword evidence="5 7" id="KW-0472">Membrane</keyword>
<feature type="transmembrane region" description="Helical" evidence="7">
    <location>
        <begin position="160"/>
        <end position="181"/>
    </location>
</feature>
<dbReference type="PIRSF" id="PIRSF006060">
    <property type="entry name" value="AA_transporter"/>
    <property type="match status" value="1"/>
</dbReference>
<feature type="region of interest" description="Disordered" evidence="6">
    <location>
        <begin position="457"/>
        <end position="476"/>
    </location>
</feature>
<evidence type="ECO:0000256" key="1">
    <source>
        <dbReference type="ARBA" id="ARBA00004651"/>
    </source>
</evidence>
<feature type="transmembrane region" description="Helical" evidence="7">
    <location>
        <begin position="373"/>
        <end position="395"/>
    </location>
</feature>
<feature type="transmembrane region" description="Helical" evidence="7">
    <location>
        <begin position="407"/>
        <end position="427"/>
    </location>
</feature>
<dbReference type="InterPro" id="IPR050367">
    <property type="entry name" value="APC_superfamily"/>
</dbReference>
<feature type="transmembrane region" description="Helical" evidence="7">
    <location>
        <begin position="53"/>
        <end position="75"/>
    </location>
</feature>
<dbReference type="RefSeq" id="WP_072920653.1">
    <property type="nucleotide sequence ID" value="NZ_FRDM01000037.1"/>
</dbReference>
<comment type="subcellular location">
    <subcellularLocation>
        <location evidence="1">Cell membrane</location>
        <topology evidence="1">Multi-pass membrane protein</topology>
    </subcellularLocation>
</comment>
<keyword evidence="4 7" id="KW-1133">Transmembrane helix</keyword>
<feature type="transmembrane region" description="Helical" evidence="7">
    <location>
        <begin position="433"/>
        <end position="454"/>
    </location>
</feature>
<evidence type="ECO:0000256" key="6">
    <source>
        <dbReference type="SAM" id="MobiDB-lite"/>
    </source>
</evidence>
<evidence type="ECO:0000256" key="3">
    <source>
        <dbReference type="ARBA" id="ARBA00022692"/>
    </source>
</evidence>
<evidence type="ECO:0000313" key="9">
    <source>
        <dbReference type="Proteomes" id="UP000184428"/>
    </source>
</evidence>
<evidence type="ECO:0000256" key="4">
    <source>
        <dbReference type="ARBA" id="ARBA00022989"/>
    </source>
</evidence>
<evidence type="ECO:0000256" key="5">
    <source>
        <dbReference type="ARBA" id="ARBA00023136"/>
    </source>
</evidence>
<feature type="transmembrane region" description="Helical" evidence="7">
    <location>
        <begin position="25"/>
        <end position="47"/>
    </location>
</feature>
<protein>
    <submittedName>
        <fullName evidence="8">Amino acid/polyamine/organocation transporter, APC superfamily (TC 2.A.3)</fullName>
    </submittedName>
</protein>
<feature type="transmembrane region" description="Helical" evidence="7">
    <location>
        <begin position="292"/>
        <end position="311"/>
    </location>
</feature>
<dbReference type="AlphaFoldDB" id="A0A1M7UY09"/>
<dbReference type="EMBL" id="FRDM01000037">
    <property type="protein sequence ID" value="SHN87873.1"/>
    <property type="molecule type" value="Genomic_DNA"/>
</dbReference>
<proteinExistence type="predicted"/>
<evidence type="ECO:0000313" key="8">
    <source>
        <dbReference type="EMBL" id="SHN87873.1"/>
    </source>
</evidence>
<dbReference type="InterPro" id="IPR002293">
    <property type="entry name" value="AA/rel_permease1"/>
</dbReference>
<dbReference type="GO" id="GO:0022857">
    <property type="term" value="F:transmembrane transporter activity"/>
    <property type="evidence" value="ECO:0007669"/>
    <property type="project" value="InterPro"/>
</dbReference>
<dbReference type="PANTHER" id="PTHR42770:SF11">
    <property type="entry name" value="INNER MEMBRANE TRANSPORT PROTEIN YBAT"/>
    <property type="match status" value="1"/>
</dbReference>
<gene>
    <name evidence="8" type="ORF">SAMN05660350_04260</name>
</gene>
<keyword evidence="3 7" id="KW-0812">Transmembrane</keyword>
<dbReference type="Proteomes" id="UP000184428">
    <property type="component" value="Unassembled WGS sequence"/>
</dbReference>
<dbReference type="GO" id="GO:0005886">
    <property type="term" value="C:plasma membrane"/>
    <property type="evidence" value="ECO:0007669"/>
    <property type="project" value="UniProtKB-SubCell"/>
</dbReference>
<feature type="transmembrane region" description="Helical" evidence="7">
    <location>
        <begin position="201"/>
        <end position="218"/>
    </location>
</feature>
<organism evidence="8 9">
    <name type="scientific">Geodermatophilus obscurus</name>
    <dbReference type="NCBI Taxonomy" id="1861"/>
    <lineage>
        <taxon>Bacteria</taxon>
        <taxon>Bacillati</taxon>
        <taxon>Actinomycetota</taxon>
        <taxon>Actinomycetes</taxon>
        <taxon>Geodermatophilales</taxon>
        <taxon>Geodermatophilaceae</taxon>
        <taxon>Geodermatophilus</taxon>
    </lineage>
</organism>
<feature type="transmembrane region" description="Helical" evidence="7">
    <location>
        <begin position="96"/>
        <end position="121"/>
    </location>
</feature>
<evidence type="ECO:0000256" key="2">
    <source>
        <dbReference type="ARBA" id="ARBA00022475"/>
    </source>
</evidence>
<dbReference type="Gene3D" id="1.20.1740.10">
    <property type="entry name" value="Amino acid/polyamine transporter I"/>
    <property type="match status" value="1"/>
</dbReference>
<evidence type="ECO:0000256" key="7">
    <source>
        <dbReference type="SAM" id="Phobius"/>
    </source>
</evidence>
<accession>A0A1M7UY09</accession>
<keyword evidence="2" id="KW-1003">Cell membrane</keyword>
<feature type="compositionally biased region" description="Basic and acidic residues" evidence="6">
    <location>
        <begin position="464"/>
        <end position="476"/>
    </location>
</feature>
<feature type="transmembrane region" description="Helical" evidence="7">
    <location>
        <begin position="340"/>
        <end position="361"/>
    </location>
</feature>
<feature type="transmembrane region" description="Helical" evidence="7">
    <location>
        <begin position="239"/>
        <end position="259"/>
    </location>
</feature>
<name>A0A1M7UY09_9ACTN</name>
<sequence>MAETSTGTVDDEDSGLRRSITAKQLFFYTLGDVLGSGIYVLIGLVAAAVGGAFWIAFALGVTVAAITGAAYAELVTKYPQAAGAALYVKKAFGSTALTFLVTVSFLSASFAATGSLATGFASYFATLWEGPPALLVSLVFVLALVVVNFIGITESVVMNMVMTFVEISGLVIVMVIGVWYIAQGDADFGVLADISVSGNPALAVLAGIAYSFFAMTGFENTANVAEETIDPHRAFPRSLVGGMVVAGTVYVLVSMAAALTVPVDQLASSDAALLEVVRQGILPFSTDFMTTLFSIIALIAITNTTLVTIVTQPRILYGMAKEDVVPGVFAKIHATRRSPWVGLLFSAAVVAALLITGTIVLEAGGGIDLVNRLALVTVVLLLAIYALVIVACLKLRGQDENEHTFRANTPLLIVGLVGNLAILGFSIYDDPTSLIWCAALIAIGVVLFLVEYAAGSRNRPPGTRRGDPEAASRRDA</sequence>